<evidence type="ECO:0000259" key="9">
    <source>
        <dbReference type="Pfam" id="PF12704"/>
    </source>
</evidence>
<dbReference type="Pfam" id="PF12704">
    <property type="entry name" value="MacB_PCD"/>
    <property type="match status" value="2"/>
</dbReference>
<comment type="subcellular location">
    <subcellularLocation>
        <location evidence="1">Cell membrane</location>
        <topology evidence="1">Multi-pass membrane protein</topology>
    </subcellularLocation>
</comment>
<dbReference type="Pfam" id="PF02687">
    <property type="entry name" value="FtsX"/>
    <property type="match status" value="2"/>
</dbReference>
<feature type="transmembrane region" description="Helical" evidence="7">
    <location>
        <begin position="350"/>
        <end position="372"/>
    </location>
</feature>
<dbReference type="EMBL" id="CP007130">
    <property type="protein sequence ID" value="AHG93411.1"/>
    <property type="molecule type" value="Genomic_DNA"/>
</dbReference>
<evidence type="ECO:0000256" key="2">
    <source>
        <dbReference type="ARBA" id="ARBA00022475"/>
    </source>
</evidence>
<evidence type="ECO:0000313" key="11">
    <source>
        <dbReference type="Proteomes" id="UP000019151"/>
    </source>
</evidence>
<evidence type="ECO:0000256" key="5">
    <source>
        <dbReference type="ARBA" id="ARBA00023136"/>
    </source>
</evidence>
<evidence type="ECO:0000259" key="8">
    <source>
        <dbReference type="Pfam" id="PF02687"/>
    </source>
</evidence>
<reference evidence="10 11" key="1">
    <citation type="journal article" date="2014" name="Genome Announc.">
        <title>Genome Sequence and Methylome of Soil Bacterium Gemmatirosa kalamazoonensis KBS708T, a Member of the Rarely Cultivated Gemmatimonadetes Phylum.</title>
        <authorList>
            <person name="Debruyn J.M."/>
            <person name="Radosevich M."/>
            <person name="Wommack K.E."/>
            <person name="Polson S.W."/>
            <person name="Hauser L.J."/>
            <person name="Fawaz M.N."/>
            <person name="Korlach J."/>
            <person name="Tsai Y.C."/>
        </authorList>
    </citation>
    <scope>NUCLEOTIDE SEQUENCE [LARGE SCALE GENOMIC DNA]</scope>
    <source>
        <strain evidence="10 11">KBS708</strain>
        <plasmid evidence="11">Plasmid 2</plasmid>
    </source>
</reference>
<feature type="transmembrane region" description="Helical" evidence="7">
    <location>
        <begin position="300"/>
        <end position="323"/>
    </location>
</feature>
<proteinExistence type="inferred from homology"/>
<dbReference type="eggNOG" id="COG0577">
    <property type="taxonomic scope" value="Bacteria"/>
</dbReference>
<geneLocation type="plasmid" evidence="10 11">
    <name>2</name>
</geneLocation>
<feature type="domain" description="ABC3 transporter permease C-terminal" evidence="8">
    <location>
        <begin position="305"/>
        <end position="421"/>
    </location>
</feature>
<name>W0RRT5_9BACT</name>
<keyword evidence="4 7" id="KW-1133">Transmembrane helix</keyword>
<dbReference type="NCBIfam" id="TIGR03434">
    <property type="entry name" value="ADOP"/>
    <property type="match status" value="1"/>
</dbReference>
<feature type="domain" description="MacB-like periplasmic core" evidence="9">
    <location>
        <begin position="18"/>
        <end position="250"/>
    </location>
</feature>
<evidence type="ECO:0000256" key="3">
    <source>
        <dbReference type="ARBA" id="ARBA00022692"/>
    </source>
</evidence>
<dbReference type="AlphaFoldDB" id="W0RRT5"/>
<keyword evidence="2" id="KW-1003">Cell membrane</keyword>
<evidence type="ECO:0000256" key="4">
    <source>
        <dbReference type="ARBA" id="ARBA00022989"/>
    </source>
</evidence>
<protein>
    <submittedName>
        <fullName evidence="10">Permease</fullName>
    </submittedName>
</protein>
<feature type="transmembrane region" description="Helical" evidence="7">
    <location>
        <begin position="392"/>
        <end position="414"/>
    </location>
</feature>
<feature type="domain" description="ABC3 transporter permease C-terminal" evidence="8">
    <location>
        <begin position="713"/>
        <end position="826"/>
    </location>
</feature>
<dbReference type="GO" id="GO:0022857">
    <property type="term" value="F:transmembrane transporter activity"/>
    <property type="evidence" value="ECO:0007669"/>
    <property type="project" value="TreeGrafter"/>
</dbReference>
<keyword evidence="5 7" id="KW-0472">Membrane</keyword>
<dbReference type="KEGG" id="gba:J421_5876"/>
<evidence type="ECO:0000256" key="7">
    <source>
        <dbReference type="SAM" id="Phobius"/>
    </source>
</evidence>
<dbReference type="PANTHER" id="PTHR30572">
    <property type="entry name" value="MEMBRANE COMPONENT OF TRANSPORTER-RELATED"/>
    <property type="match status" value="1"/>
</dbReference>
<organism evidence="10 11">
    <name type="scientific">Gemmatirosa kalamazoonensis</name>
    <dbReference type="NCBI Taxonomy" id="861299"/>
    <lineage>
        <taxon>Bacteria</taxon>
        <taxon>Pseudomonadati</taxon>
        <taxon>Gemmatimonadota</taxon>
        <taxon>Gemmatimonadia</taxon>
        <taxon>Gemmatimonadales</taxon>
        <taxon>Gemmatimonadaceae</taxon>
        <taxon>Gemmatirosa</taxon>
    </lineage>
</organism>
<dbReference type="PANTHER" id="PTHR30572:SF4">
    <property type="entry name" value="ABC TRANSPORTER PERMEASE YTRF"/>
    <property type="match status" value="1"/>
</dbReference>
<dbReference type="GO" id="GO:0005886">
    <property type="term" value="C:plasma membrane"/>
    <property type="evidence" value="ECO:0007669"/>
    <property type="project" value="UniProtKB-SubCell"/>
</dbReference>
<feature type="transmembrane region" description="Helical" evidence="7">
    <location>
        <begin position="449"/>
        <end position="468"/>
    </location>
</feature>
<dbReference type="InterPro" id="IPR025857">
    <property type="entry name" value="MacB_PCD"/>
</dbReference>
<keyword evidence="3 7" id="KW-0812">Transmembrane</keyword>
<feature type="domain" description="MacB-like periplasmic core" evidence="9">
    <location>
        <begin position="454"/>
        <end position="649"/>
    </location>
</feature>
<comment type="similarity">
    <text evidence="6">Belongs to the ABC-4 integral membrane protein family.</text>
</comment>
<keyword evidence="10" id="KW-0614">Plasmid</keyword>
<dbReference type="InterPro" id="IPR050250">
    <property type="entry name" value="Macrolide_Exporter_MacB"/>
</dbReference>
<dbReference type="Proteomes" id="UP000019151">
    <property type="component" value="Plasmid 2"/>
</dbReference>
<gene>
    <name evidence="10" type="ORF">J421_5876</name>
</gene>
<evidence type="ECO:0000256" key="6">
    <source>
        <dbReference type="ARBA" id="ARBA00038076"/>
    </source>
</evidence>
<dbReference type="InterPro" id="IPR003838">
    <property type="entry name" value="ABC3_permease_C"/>
</dbReference>
<feature type="transmembrane region" description="Helical" evidence="7">
    <location>
        <begin position="796"/>
        <end position="818"/>
    </location>
</feature>
<feature type="transmembrane region" description="Helical" evidence="7">
    <location>
        <begin position="714"/>
        <end position="735"/>
    </location>
</feature>
<dbReference type="HOGENOM" id="CLU_009433_0_0_0"/>
<dbReference type="RefSeq" id="WP_025414716.1">
    <property type="nucleotide sequence ID" value="NZ_CP007130.1"/>
</dbReference>
<sequence>MTNLTRAFRTLAKTPFVTAVAVLSLALGIGANAAIFSLFDQILLRPLPVRDPERLVNLGAPGPKSGSTTCNDAGNCEQVFSYPMFRDLQRAQTSFTAIAAHRAIGVNLAYDGQTLNGEGALVSGSYFPTLGLTPALGRLLGPADDGTIGGHFVAVVSYTYWDTKLGHDPAVLDKTLLVNGQPMTIVGVTPRGFDGTTLGQRPQVFVPITMYKALNPRFDGYTDRQYYWVYLFARLQPGVTLAQAKRAINAVYHPIITEVEAPLQKGQSDQTMARFKAKEITVEPGQRGQSSIHREAKTPLTLLFAITGIVLLIACANIANLLLARGANRAGEMAVRLSLGAGRGQLVRQLLVESVLLAALGGAVSLVVALWTQKGISALLKADAAAILHPTVDLSVVLFAFGVALVTGIAFGMFPALHSTRPGLIGTIRSSAGQVAGGAKSAARFRTSLVTAQIALSMTLLTCAGLFLRSLVNVSREDLGIRIEHVVTFGISPERNGYSNARSAALFERVEQELAAVPGVNGVTASLVPLLANSDWGSSVSVEGFKRGPDTDADAQYNEVGPGYFRTLGVPLLAGREFTNADVVGSPKVAIVNEAFVKKFGLGRDAVGKHIGTGGLQAQLDIEIVGVMQDSKYAKVRDRVPPVFFRPYKQDSTTGAANFYVRSALAPEQLLRTIPVVMKRIDPTLPLEDLKTMPQQVKDNTFLDRMISVLSASFAVLATLLAAVGLYGVLAYTVAQRTREIGVRMALGADARQVRGLVLRQVATMTAIGGAIGVAAAIGLGQAAKSLLFGLAGWDPLAIGLAALLLAVVARGAGYVPALRASKVEPIRALRYE</sequence>
<keyword evidence="11" id="KW-1185">Reference proteome</keyword>
<accession>W0RRT5</accession>
<feature type="transmembrane region" description="Helical" evidence="7">
    <location>
        <begin position="762"/>
        <end position="784"/>
    </location>
</feature>
<evidence type="ECO:0000256" key="1">
    <source>
        <dbReference type="ARBA" id="ARBA00004651"/>
    </source>
</evidence>
<dbReference type="InParanoid" id="W0RRT5"/>
<evidence type="ECO:0000313" key="10">
    <source>
        <dbReference type="EMBL" id="AHG93411.1"/>
    </source>
</evidence>
<dbReference type="OrthoDB" id="127154at2"/>
<dbReference type="InterPro" id="IPR017800">
    <property type="entry name" value="ADOP"/>
</dbReference>